<reference evidence="1 2" key="1">
    <citation type="submission" date="2021-11" db="EMBL/GenBank/DDBJ databases">
        <authorList>
            <person name="Islam A."/>
            <person name="Islam S."/>
            <person name="Flora M.S."/>
            <person name="Rahman M."/>
            <person name="Ziaur R.M."/>
            <person name="Epstein J.H."/>
            <person name="Hassan M."/>
            <person name="Klassen M."/>
            <person name="Woodard K."/>
            <person name="Webb A."/>
            <person name="Webby R.J."/>
            <person name="El Zowalaty M.E."/>
        </authorList>
    </citation>
    <scope>NUCLEOTIDE SEQUENCE [LARGE SCALE GENOMIC DNA]</scope>
    <source>
        <strain evidence="1">Pf1</strain>
    </source>
</reference>
<accession>A0ABN8CH90</accession>
<organism evidence="1 2">
    <name type="scientific">Peronospora farinosa</name>
    <dbReference type="NCBI Taxonomy" id="134698"/>
    <lineage>
        <taxon>Eukaryota</taxon>
        <taxon>Sar</taxon>
        <taxon>Stramenopiles</taxon>
        <taxon>Oomycota</taxon>
        <taxon>Peronosporomycetes</taxon>
        <taxon>Peronosporales</taxon>
        <taxon>Peronosporaceae</taxon>
        <taxon>Peronospora</taxon>
    </lineage>
</organism>
<dbReference type="Proteomes" id="UP001157938">
    <property type="component" value="Unassembled WGS sequence"/>
</dbReference>
<keyword evidence="2" id="KW-1185">Reference proteome</keyword>
<comment type="caution">
    <text evidence="1">The sequence shown here is derived from an EMBL/GenBank/DDBJ whole genome shotgun (WGS) entry which is preliminary data.</text>
</comment>
<name>A0ABN8CH90_9STRA</name>
<dbReference type="EMBL" id="CAKLBC010001517">
    <property type="protein sequence ID" value="CAH0492581.1"/>
    <property type="molecule type" value="Genomic_DNA"/>
</dbReference>
<proteinExistence type="predicted"/>
<protein>
    <submittedName>
        <fullName evidence="1">Uncharacterized protein</fullName>
    </submittedName>
</protein>
<evidence type="ECO:0000313" key="2">
    <source>
        <dbReference type="Proteomes" id="UP001157938"/>
    </source>
</evidence>
<sequence>MGTTTDAHGHELTYHTLQSIERPEWPATPGMLRQNTASCYLYRRHKRTNKTEIFLWGSISNFGSDPQKPSISQLPIPGSMLFSVPEVAMQRNSVRSWTKPTATSGCPRGNVTTACHVRIAMRFYCTTCQTCLR</sequence>
<gene>
    <name evidence="1" type="ORF">PFR001_LOCUS7778</name>
</gene>
<evidence type="ECO:0000313" key="1">
    <source>
        <dbReference type="EMBL" id="CAH0492581.1"/>
    </source>
</evidence>